<feature type="transmembrane region" description="Helical" evidence="1">
    <location>
        <begin position="35"/>
        <end position="57"/>
    </location>
</feature>
<feature type="transmembrane region" description="Helical" evidence="1">
    <location>
        <begin position="394"/>
        <end position="417"/>
    </location>
</feature>
<gene>
    <name evidence="2" type="ORF">GCM10022419_080230</name>
</gene>
<feature type="transmembrane region" description="Helical" evidence="1">
    <location>
        <begin position="317"/>
        <end position="337"/>
    </location>
</feature>
<dbReference type="EMBL" id="BAABDQ010000022">
    <property type="protein sequence ID" value="GAA3586071.1"/>
    <property type="molecule type" value="Genomic_DNA"/>
</dbReference>
<evidence type="ECO:0000256" key="1">
    <source>
        <dbReference type="SAM" id="Phobius"/>
    </source>
</evidence>
<comment type="caution">
    <text evidence="2">The sequence shown here is derived from an EMBL/GenBank/DDBJ whole genome shotgun (WGS) entry which is preliminary data.</text>
</comment>
<keyword evidence="1" id="KW-0812">Transmembrane</keyword>
<feature type="transmembrane region" description="Helical" evidence="1">
    <location>
        <begin position="275"/>
        <end position="297"/>
    </location>
</feature>
<reference evidence="3" key="1">
    <citation type="journal article" date="2019" name="Int. J. Syst. Evol. Microbiol.">
        <title>The Global Catalogue of Microorganisms (GCM) 10K type strain sequencing project: providing services to taxonomists for standard genome sequencing and annotation.</title>
        <authorList>
            <consortium name="The Broad Institute Genomics Platform"/>
            <consortium name="The Broad Institute Genome Sequencing Center for Infectious Disease"/>
            <person name="Wu L."/>
            <person name="Ma J."/>
        </authorList>
    </citation>
    <scope>NUCLEOTIDE SEQUENCE [LARGE SCALE GENOMIC DNA]</scope>
    <source>
        <strain evidence="3">JCM 17326</strain>
    </source>
</reference>
<protein>
    <submittedName>
        <fullName evidence="2">Uncharacterized protein</fullName>
    </submittedName>
</protein>
<dbReference type="Proteomes" id="UP001500630">
    <property type="component" value="Unassembled WGS sequence"/>
</dbReference>
<keyword evidence="1" id="KW-1133">Transmembrane helix</keyword>
<feature type="transmembrane region" description="Helical" evidence="1">
    <location>
        <begin position="210"/>
        <end position="229"/>
    </location>
</feature>
<evidence type="ECO:0000313" key="3">
    <source>
        <dbReference type="Proteomes" id="UP001500630"/>
    </source>
</evidence>
<name>A0ABP6YM20_9ACTN</name>
<evidence type="ECO:0000313" key="2">
    <source>
        <dbReference type="EMBL" id="GAA3586071.1"/>
    </source>
</evidence>
<feature type="transmembrane region" description="Helical" evidence="1">
    <location>
        <begin position="184"/>
        <end position="203"/>
    </location>
</feature>
<proteinExistence type="predicted"/>
<feature type="transmembrane region" description="Helical" evidence="1">
    <location>
        <begin position="357"/>
        <end position="382"/>
    </location>
</feature>
<feature type="transmembrane region" description="Helical" evidence="1">
    <location>
        <begin position="153"/>
        <end position="172"/>
    </location>
</feature>
<accession>A0ABP6YM20</accession>
<keyword evidence="3" id="KW-1185">Reference proteome</keyword>
<sequence>MLRRLLTAAGCVLFLGATAGMGFYFFRVGPDRADQAASVISAFLAFCGLAVAVIGVLPQSRPAAASRDERAPADERDDLPPLISRVEDAARVQAGYVKSLPQDARIDRAQELQSVRDLRNLEALLWRMEEARSDGGTERVPARPPRLSPAPRILLTAAVAGTVVTAVGTWLWSRWGAASVPGMLTIQGVGMCFLIAGILAWRLKPQVPAGPWMIVLALLTLVSNLHVGLRLDTDMPGRVVTVVLGTGAQWLQIVAAGRLLLACSVPTLSAGERRVVTVGWILAAASPLLLLATKVPVPSCHGWCGTSPISLTRDPAVYYAVRSAHLAAWILLALSTLRVLVRRYRHATDRQRHLDGFSLLAGSTVIILFVLGYASVLAQYAAGPGTLLARLIDLQALVIAWAAVFAIPVAIVSAFLGQQAMLASIARLLGRAKPWCVGRLQSALRKALRDPTLAVVVPNARGILFDAMGRPVVSPPPERHRTVVGTPPIAVLLHDPSLTHDRELLDAAAAVASLALSELDFRRYPSDCVQVQRRRCCLGCP</sequence>
<feature type="transmembrane region" description="Helical" evidence="1">
    <location>
        <begin position="249"/>
        <end position="268"/>
    </location>
</feature>
<organism evidence="2 3">
    <name type="scientific">Nonomuraea rosea</name>
    <dbReference type="NCBI Taxonomy" id="638574"/>
    <lineage>
        <taxon>Bacteria</taxon>
        <taxon>Bacillati</taxon>
        <taxon>Actinomycetota</taxon>
        <taxon>Actinomycetes</taxon>
        <taxon>Streptosporangiales</taxon>
        <taxon>Streptosporangiaceae</taxon>
        <taxon>Nonomuraea</taxon>
    </lineage>
</organism>
<keyword evidence="1" id="KW-0472">Membrane</keyword>